<evidence type="ECO:0000259" key="3">
    <source>
        <dbReference type="Pfam" id="PF05683"/>
    </source>
</evidence>
<proteinExistence type="inferred from homology"/>
<dbReference type="Proteomes" id="UP001549320">
    <property type="component" value="Unassembled WGS sequence"/>
</dbReference>
<dbReference type="RefSeq" id="WP_354442048.1">
    <property type="nucleotide sequence ID" value="NZ_JBEPSH010000002.1"/>
</dbReference>
<evidence type="ECO:0000313" key="5">
    <source>
        <dbReference type="Proteomes" id="UP001549320"/>
    </source>
</evidence>
<comment type="similarity">
    <text evidence="1">Belongs to the class-I fumarase family.</text>
</comment>
<dbReference type="InterPro" id="IPR004647">
    <property type="entry name" value="Fe-S_hydro-lyase_TtdB-typ_cat"/>
</dbReference>
<evidence type="ECO:0000313" key="4">
    <source>
        <dbReference type="EMBL" id="MET4576140.1"/>
    </source>
</evidence>
<dbReference type="InterPro" id="IPR036660">
    <property type="entry name" value="Fe-S_hydroAse_TtdB_cat_sf"/>
</dbReference>
<dbReference type="Pfam" id="PF05683">
    <property type="entry name" value="Fumerase_C"/>
    <property type="match status" value="1"/>
</dbReference>
<comment type="caution">
    <text evidence="4">The sequence shown here is derived from an EMBL/GenBank/DDBJ whole genome shotgun (WGS) entry which is preliminary data.</text>
</comment>
<keyword evidence="2 4" id="KW-0456">Lyase</keyword>
<protein>
    <submittedName>
        <fullName evidence="4">Fumarate hydratase subunit beta</fullName>
        <ecNumber evidence="4">4.2.1.2</ecNumber>
    </submittedName>
</protein>
<sequence>MSITTHRMKFPLSREDALRLRAGDQVILDGEIVITAGLPTHQRLIAALGGAEPLPMDLTGQSLFHLGSYSKEVDGKFEVEYMNPTTSTRFNPYMPTLIRELQLHAVGGKGGLDSACAQALREVGGVYLSFLGGGCALLSAAVKQVLQVGWPDMLIHYRLVRLRVEGLGPVTVGIDAHGNSCYDTAREQARDRFEDIMNELALARAQTAQAS</sequence>
<name>A0ABV2Q535_9BURK</name>
<dbReference type="EC" id="4.2.1.2" evidence="4"/>
<accession>A0ABV2Q535</accession>
<dbReference type="SUPFAM" id="SSF117457">
    <property type="entry name" value="FumA C-terminal domain-like"/>
    <property type="match status" value="1"/>
</dbReference>
<dbReference type="PANTHER" id="PTHR43351:SF2">
    <property type="entry name" value="L(+)-TARTRATE DEHYDRATASE SUBUNIT BETA-RELATED"/>
    <property type="match status" value="1"/>
</dbReference>
<dbReference type="PANTHER" id="PTHR43351">
    <property type="entry name" value="L(+)-TARTRATE DEHYDRATASE SUBUNIT BETA"/>
    <property type="match status" value="1"/>
</dbReference>
<reference evidence="4 5" key="1">
    <citation type="submission" date="2024-06" db="EMBL/GenBank/DDBJ databases">
        <title>Sorghum-associated microbial communities from plants grown in Nebraska, USA.</title>
        <authorList>
            <person name="Schachtman D."/>
        </authorList>
    </citation>
    <scope>NUCLEOTIDE SEQUENCE [LARGE SCALE GENOMIC DNA]</scope>
    <source>
        <strain evidence="4 5">2709</strain>
    </source>
</reference>
<evidence type="ECO:0000256" key="2">
    <source>
        <dbReference type="ARBA" id="ARBA00023239"/>
    </source>
</evidence>
<gene>
    <name evidence="4" type="ORF">ABIE13_001240</name>
</gene>
<feature type="domain" description="Fe-S hydro-lyase tartrate dehydratase beta-type catalytic" evidence="3">
    <location>
        <begin position="12"/>
        <end position="184"/>
    </location>
</feature>
<organism evidence="4 5">
    <name type="scientific">Ottowia thiooxydans</name>
    <dbReference type="NCBI Taxonomy" id="219182"/>
    <lineage>
        <taxon>Bacteria</taxon>
        <taxon>Pseudomonadati</taxon>
        <taxon>Pseudomonadota</taxon>
        <taxon>Betaproteobacteria</taxon>
        <taxon>Burkholderiales</taxon>
        <taxon>Comamonadaceae</taxon>
        <taxon>Ottowia</taxon>
    </lineage>
</organism>
<keyword evidence="5" id="KW-1185">Reference proteome</keyword>
<evidence type="ECO:0000256" key="1">
    <source>
        <dbReference type="ARBA" id="ARBA00008876"/>
    </source>
</evidence>
<dbReference type="GO" id="GO:0004333">
    <property type="term" value="F:fumarate hydratase activity"/>
    <property type="evidence" value="ECO:0007669"/>
    <property type="project" value="UniProtKB-EC"/>
</dbReference>
<dbReference type="Gene3D" id="3.20.130.10">
    <property type="entry name" value="Fe-S hydro-lyase, tartrate dehydratase beta-type, catalytic domain"/>
    <property type="match status" value="1"/>
</dbReference>
<dbReference type="EMBL" id="JBEPSH010000002">
    <property type="protein sequence ID" value="MET4576140.1"/>
    <property type="molecule type" value="Genomic_DNA"/>
</dbReference>